<dbReference type="InterPro" id="IPR027849">
    <property type="entry name" value="DUF4434"/>
</dbReference>
<dbReference type="SUPFAM" id="SSF51445">
    <property type="entry name" value="(Trans)glycosidases"/>
    <property type="match status" value="1"/>
</dbReference>
<name>A0A644V7L8_9ZZZZ</name>
<protein>
    <recommendedName>
        <fullName evidence="1">DUF4434 domain-containing protein</fullName>
    </recommendedName>
</protein>
<dbReference type="InterPro" id="IPR017853">
    <property type="entry name" value="GH"/>
</dbReference>
<dbReference type="Gene3D" id="2.60.40.10">
    <property type="entry name" value="Immunoglobulins"/>
    <property type="match status" value="1"/>
</dbReference>
<sequence>MLSRKNTSLFFLLILTGILFSCIPFQQKLNKDHLNIGLTLIPPSPVSNKITLDIRAGLKNYSNTQIKNADVTFYLDKKSTKNILNQEQVSIAPDSAVLVKFSWETAGNEGKHRIILEVITDNQHFESEKEIIILHSETRSTDRIDGAWFGFYHWSEDEGKYWNSEIKKMTDTQWDEMMSAQSKIGMNIIVIQEIFRNPTAYAHKHTMEQDGYKGIPYYPSTLYPGKVDLASEDPLEAILAAADKNNMHVFVGIGLYAWFDFSAESLRWHKKVADEVWQKYGHHPSFYGWYISEEQDGGLGTTEDRENIVSFFREFKQHVHKYGPDKPIMLATNSHNLRGVEPTYRELLKHLDILCPFAFHRMPEHDLTGEQAAEKLQLLADEAGAHLWLDMEVFEFAEKNALVPRPIDGVLSDLHRFKNFEKILCYQFPGLMNSPEMSIKPGGERTVKLYLDYKKYYDSLQKE</sequence>
<accession>A0A644V7L8</accession>
<reference evidence="2" key="1">
    <citation type="submission" date="2019-08" db="EMBL/GenBank/DDBJ databases">
        <authorList>
            <person name="Kucharzyk K."/>
            <person name="Murdoch R.W."/>
            <person name="Higgins S."/>
            <person name="Loffler F."/>
        </authorList>
    </citation>
    <scope>NUCLEOTIDE SEQUENCE</scope>
</reference>
<dbReference type="Pfam" id="PF14488">
    <property type="entry name" value="DUF4434"/>
    <property type="match status" value="1"/>
</dbReference>
<dbReference type="Gene3D" id="3.20.20.80">
    <property type="entry name" value="Glycosidases"/>
    <property type="match status" value="1"/>
</dbReference>
<dbReference type="InterPro" id="IPR013783">
    <property type="entry name" value="Ig-like_fold"/>
</dbReference>
<organism evidence="2">
    <name type="scientific">bioreactor metagenome</name>
    <dbReference type="NCBI Taxonomy" id="1076179"/>
    <lineage>
        <taxon>unclassified sequences</taxon>
        <taxon>metagenomes</taxon>
        <taxon>ecological metagenomes</taxon>
    </lineage>
</organism>
<comment type="caution">
    <text evidence="2">The sequence shown here is derived from an EMBL/GenBank/DDBJ whole genome shotgun (WGS) entry which is preliminary data.</text>
</comment>
<evidence type="ECO:0000313" key="2">
    <source>
        <dbReference type="EMBL" id="MPL87334.1"/>
    </source>
</evidence>
<dbReference type="PROSITE" id="PS51257">
    <property type="entry name" value="PROKAR_LIPOPROTEIN"/>
    <property type="match status" value="1"/>
</dbReference>
<proteinExistence type="predicted"/>
<feature type="domain" description="DUF4434" evidence="1">
    <location>
        <begin position="144"/>
        <end position="437"/>
    </location>
</feature>
<evidence type="ECO:0000259" key="1">
    <source>
        <dbReference type="Pfam" id="PF14488"/>
    </source>
</evidence>
<dbReference type="EMBL" id="VSSQ01000237">
    <property type="protein sequence ID" value="MPL87334.1"/>
    <property type="molecule type" value="Genomic_DNA"/>
</dbReference>
<dbReference type="AlphaFoldDB" id="A0A644V7L8"/>
<gene>
    <name evidence="2" type="ORF">SDC9_33334</name>
</gene>